<dbReference type="PROSITE" id="PS50097">
    <property type="entry name" value="BTB"/>
    <property type="match status" value="1"/>
</dbReference>
<dbReference type="InterPro" id="IPR058210">
    <property type="entry name" value="SACS/Nov_dom"/>
</dbReference>
<evidence type="ECO:0000259" key="1">
    <source>
        <dbReference type="PROSITE" id="PS50097"/>
    </source>
</evidence>
<dbReference type="EMBL" id="QKWP01000245">
    <property type="protein sequence ID" value="RIB23755.1"/>
    <property type="molecule type" value="Genomic_DNA"/>
</dbReference>
<dbReference type="InterPro" id="IPR052972">
    <property type="entry name" value="Sacsin_chaperone_reg"/>
</dbReference>
<dbReference type="SMART" id="SM00225">
    <property type="entry name" value="BTB"/>
    <property type="match status" value="1"/>
</dbReference>
<reference evidence="2 3" key="1">
    <citation type="submission" date="2018-06" db="EMBL/GenBank/DDBJ databases">
        <title>Comparative genomics reveals the genomic features of Rhizophagus irregularis, R. cerebriforme, R. diaphanum and Gigaspora rosea, and their symbiotic lifestyle signature.</title>
        <authorList>
            <person name="Morin E."/>
            <person name="San Clemente H."/>
            <person name="Chen E.C.H."/>
            <person name="De La Providencia I."/>
            <person name="Hainaut M."/>
            <person name="Kuo A."/>
            <person name="Kohler A."/>
            <person name="Murat C."/>
            <person name="Tang N."/>
            <person name="Roy S."/>
            <person name="Loubradou J."/>
            <person name="Henrissat B."/>
            <person name="Grigoriev I.V."/>
            <person name="Corradi N."/>
            <person name="Roux C."/>
            <person name="Martin F.M."/>
        </authorList>
    </citation>
    <scope>NUCLEOTIDE SEQUENCE [LARGE SCALE GENOMIC DNA]</scope>
    <source>
        <strain evidence="2 3">DAOM 194757</strain>
    </source>
</reference>
<dbReference type="CDD" id="cd18186">
    <property type="entry name" value="BTB_POZ_ZBTB_KLHL-like"/>
    <property type="match status" value="1"/>
</dbReference>
<dbReference type="GO" id="GO:0030544">
    <property type="term" value="F:Hsp70 protein binding"/>
    <property type="evidence" value="ECO:0007669"/>
    <property type="project" value="TreeGrafter"/>
</dbReference>
<dbReference type="InterPro" id="IPR000210">
    <property type="entry name" value="BTB/POZ_dom"/>
</dbReference>
<gene>
    <name evidence="2" type="ORF">C2G38_794909</name>
</gene>
<evidence type="ECO:0000313" key="2">
    <source>
        <dbReference type="EMBL" id="RIB23755.1"/>
    </source>
</evidence>
<accession>A0A397VMK4</accession>
<name>A0A397VMK4_9GLOM</name>
<dbReference type="Proteomes" id="UP000266673">
    <property type="component" value="Unassembled WGS sequence"/>
</dbReference>
<comment type="caution">
    <text evidence="2">The sequence shown here is derived from an EMBL/GenBank/DDBJ whole genome shotgun (WGS) entry which is preliminary data.</text>
</comment>
<dbReference type="SUPFAM" id="SSF54695">
    <property type="entry name" value="POZ domain"/>
    <property type="match status" value="1"/>
</dbReference>
<dbReference type="Gene3D" id="3.30.710.10">
    <property type="entry name" value="Potassium Channel Kv1.1, Chain A"/>
    <property type="match status" value="1"/>
</dbReference>
<dbReference type="InterPro" id="IPR011333">
    <property type="entry name" value="SKP1/BTB/POZ_sf"/>
</dbReference>
<dbReference type="Pfam" id="PF00651">
    <property type="entry name" value="BTB"/>
    <property type="match status" value="1"/>
</dbReference>
<sequence length="2502" mass="293989">MFFDVDNITCLLFLKHLEKILFFELKEDGDKPELLYEIGVDNAKQIIHKRKLLTKNMISMMTSPTGQDSFETIYTMKFSQKAKRINNKSEWLIVNYISSTNDEKYIKFKNHIRDCKFVPSVGLAVRIDNVARNKGKLYCFLPLPETYDDFSASINGCFAVSKNRRNLEISMDEDLAPGDLLRLKGAWNRYLFEKAIPEAWKKVLTEIIKIQNISHEKIYTFWPISVKESPQELDTKYCLWKNLLQDLINLLEPNLRVFRGPSGYLSINDGYLDDKNFCKSSDLSKILEKLGFPIFVKIPKSIVAKLEKSLSYKNILKYITPEKVCDYLKKSDRPMNTLLDSLDRQKKLILLEYILEVEDVSNLHGIPLLPVENKDFAIFESKNNPEKNFYITSKNEHKLIDDNHFESIIDNEIDDKLLSKLKSYAKSGKDINIRILSEIQFVNMIKSSLKGYSESSQEIPIGINEIEWIYQIWDHLLQTNRNLSNFEDLHLLPIKKDNAIFLRKLKATPRCLCHTPRDQMAEDMPVNALIEIFELLGSTFIHHDFEKQKVSKYQKLKNYLIEPDNVKEVLLSFREDQSFPRNITKSDLSYSEKRSLVKYMGTYLRREFYFDTKLIEVIKHFPIFTKLNDSNVVSINSISRTEYYLLPKQDEKSRGPIISASTFLETHTSSDIGFLLEKVLKVKRLDQKTYWKDHVIKDLNDQSPNNQDLLVGKLFQRWEIIAPFRSDLSEISFVTTSSSSYRKKPIEIFDPSNRQIKDLFFSNEPFFPTGKYLDRDYLHKLRQLGMKNSMTLEDIINRLDTYATSYTSDRYSKSLELLKYIDNNYDDLKYYHSFIKVIQTRKWIPALKNKEKIFSKASECKDQLHQNLVSYVMPIVQYQIQNDDLRQIFGWNNDPPIMKIIDQLLHLTNLISQNCSTIGVGNQIYYIYDHLNNVVKNSNNDFIFWKNKLSGEKWIFNDDKLYSADEVVFSSIVKSDMVTLSNHNKKYYSKLFVELGVKHEQDYFKVLATYEFSNKTQKTIIDMIEHLSHTEDENKLKELLIPNMNGKMVACKKLFYDDMDVRAKDSDKDFNVIAHSAISRDIAKKLKLKNFSEEFLKDKIDLVRQNDNVTATFLKSILKNFDREEIVFQEFLKNADDAGAEQFCIILDECTYSSNYLIKEDMKCWQGPAIWIYNEKEFSTKDLESLNDIGRCSKGPDKIGKLGLGFASCYNFTDMPQILSGWKLIFFDPQRKIYSDEQCYGSIFDFKNYKKDENHPMKAFKDQFESYLKLEGCGFKVDFSKKFNGTLFRLPLRSIESPISDKVYTTKLGQSSVDIIDHIDRLLDVIKKDAISELIFLRNVKFIKAFRKRSLDDAMKPLWDVEIKNVSTGKRKSLGIEPQVLKLDVQYNELDNQRSYKSISKTVKWLICAEEKDNKNLWSAIAAIIPEEQNEEIFNGKFYSYLSLSNSSELPVIFHSNGWELSRDRRSLAQDNENNTVILNNLSQLHVKLFEEFVKIEQQDDNDQTSYFWPIPKIIWSPYEELEKIEQQKSDNDQIISQFWPIPKIENDTFKLNEYGQNVLKYLCKKNSTIFWSPYNNGKYVSLKNSVFINDKTPENIVDFLNQHDHPTIKMKPEHQNEFKDKNGYQQVNPQLVRKILKNDESILDDNSDLTLSERFALLRYILEDKNYKDLEKISLVPLFNNNFGKFATEKNYNIATLEELNLFPKIGLEYFIPVDLLKSYDLFSIFSKEEFRKATNIQNFGEPTIRRFLHQELPPISERDWNPLNSTIPNQQWLNEIWSRILKNSLTPYRSFPLLVVFDPNKQDQHQLISLENASCKPLLVYPGYFDYKLDVTRTLTNIGIRFTKHKYKEELNEYIKLLKPDNILNVIGKYRCIEDQLIDKKEYRENLCQYFTKKLSPSDYQGCINKQIFEQLPIWPTHTLDSENPVFKSISDVDTYLVPSGINSSKPFSFFPQNQNSTFYYDVTHDRRKLLETAGAKKRSRLNYYKETFTQDMKEILPEQQNSYSDLLIEMLSDTENLSEIKHHVKNLKIFPNEKYQLYVARNLNDKDNPLLQIIYKSSNRFLPKCIQSKQNCLNVLEELGFVRKVTSEIFIECVEHIQKVFNDRRNNMIELDDLKYLGRTAIRYFYNNQSTLKFSKDEWEELSKIKFIPISRNFLKYPYSYSSNNNMEELECFENLCLSKYKNFAWTQLAFYEIEPTDEVIKNYENLDQVNVSTIINHLKTIQSTVSKSEDWEQKSDELFEIINQIYEKLDLLCIERDDDLESYFADDPPLFLNGTNPLNSELWIPASHLDITIKKDFNPDRKATAKYLKNYKNLLILAGAKQSKLLENERFKSFEETNTQNLINSMIDSLCVGENTNVLNDVSFYVNGQNFHANSMILGCAASYFKRIRRYSFDDVEPDSFNILLRWLYGEPLSLAINNIGRKEYDNDFVQICRDLLKLAKEFELESLKILIEHKLFAYLDMNLNEDVLKEVKSLAENDEYKIIGLLDYCDMLEREYC</sequence>
<dbReference type="PANTHER" id="PTHR15600">
    <property type="entry name" value="SACSIN"/>
    <property type="match status" value="1"/>
</dbReference>
<dbReference type="PANTHER" id="PTHR15600:SF42">
    <property type="entry name" value="SACSIN"/>
    <property type="match status" value="1"/>
</dbReference>
<organism evidence="2 3">
    <name type="scientific">Gigaspora rosea</name>
    <dbReference type="NCBI Taxonomy" id="44941"/>
    <lineage>
        <taxon>Eukaryota</taxon>
        <taxon>Fungi</taxon>
        <taxon>Fungi incertae sedis</taxon>
        <taxon>Mucoromycota</taxon>
        <taxon>Glomeromycotina</taxon>
        <taxon>Glomeromycetes</taxon>
        <taxon>Diversisporales</taxon>
        <taxon>Gigasporaceae</taxon>
        <taxon>Gigaspora</taxon>
    </lineage>
</organism>
<evidence type="ECO:0000313" key="3">
    <source>
        <dbReference type="Proteomes" id="UP000266673"/>
    </source>
</evidence>
<dbReference type="OrthoDB" id="1262810at2759"/>
<proteinExistence type="predicted"/>
<dbReference type="SUPFAM" id="SSF55874">
    <property type="entry name" value="ATPase domain of HSP90 chaperone/DNA topoisomerase II/histidine kinase"/>
    <property type="match status" value="1"/>
</dbReference>
<dbReference type="Pfam" id="PF25794">
    <property type="entry name" value="SACS"/>
    <property type="match status" value="1"/>
</dbReference>
<keyword evidence="3" id="KW-1185">Reference proteome</keyword>
<dbReference type="InterPro" id="IPR036890">
    <property type="entry name" value="HATPase_C_sf"/>
</dbReference>
<protein>
    <recommendedName>
        <fullName evidence="1">BTB domain-containing protein</fullName>
    </recommendedName>
</protein>
<feature type="domain" description="BTB" evidence="1">
    <location>
        <begin position="2364"/>
        <end position="2421"/>
    </location>
</feature>